<accession>A0ABM3P0P0</accession>
<evidence type="ECO:0000313" key="3">
    <source>
        <dbReference type="RefSeq" id="XP_053065233.1"/>
    </source>
</evidence>
<feature type="compositionally biased region" description="Low complexity" evidence="1">
    <location>
        <begin position="20"/>
        <end position="33"/>
    </location>
</feature>
<reference evidence="3" key="1">
    <citation type="submission" date="2025-08" db="UniProtKB">
        <authorList>
            <consortium name="RefSeq"/>
        </authorList>
    </citation>
    <scope>IDENTIFICATION</scope>
    <source>
        <tissue evidence="3">Blood</tissue>
    </source>
</reference>
<keyword evidence="2" id="KW-1185">Reference proteome</keyword>
<proteinExistence type="predicted"/>
<organism evidence="2 3">
    <name type="scientific">Acinonyx jubatus</name>
    <name type="common">Cheetah</name>
    <dbReference type="NCBI Taxonomy" id="32536"/>
    <lineage>
        <taxon>Eukaryota</taxon>
        <taxon>Metazoa</taxon>
        <taxon>Chordata</taxon>
        <taxon>Craniata</taxon>
        <taxon>Vertebrata</taxon>
        <taxon>Euteleostomi</taxon>
        <taxon>Mammalia</taxon>
        <taxon>Eutheria</taxon>
        <taxon>Laurasiatheria</taxon>
        <taxon>Carnivora</taxon>
        <taxon>Feliformia</taxon>
        <taxon>Felidae</taxon>
        <taxon>Felinae</taxon>
        <taxon>Acinonyx</taxon>
    </lineage>
</organism>
<dbReference type="GeneID" id="106981544"/>
<feature type="compositionally biased region" description="Low complexity" evidence="1">
    <location>
        <begin position="41"/>
        <end position="52"/>
    </location>
</feature>
<evidence type="ECO:0000256" key="1">
    <source>
        <dbReference type="SAM" id="MobiDB-lite"/>
    </source>
</evidence>
<dbReference type="RefSeq" id="XP_053065233.1">
    <property type="nucleotide sequence ID" value="XM_053209258.1"/>
</dbReference>
<name>A0ABM3P0P0_ACIJB</name>
<sequence>MDGPMLRHRHRAAPPRHGRLGAAREAVGRAAGATEPPLLLPEAGAGRPEAAASVRCHRHRGRPPWLLGFSPGAGGCSSPSRPLSSTPGPEPRPAPRTAPGRSQESGRVMPKVTQLGGGNAKRQPPQVQPGPAHCV</sequence>
<evidence type="ECO:0000313" key="2">
    <source>
        <dbReference type="Proteomes" id="UP001652583"/>
    </source>
</evidence>
<protein>
    <submittedName>
        <fullName evidence="3">Synapsin-1-like isoform X2</fullName>
    </submittedName>
</protein>
<feature type="region of interest" description="Disordered" evidence="1">
    <location>
        <begin position="1"/>
        <end position="135"/>
    </location>
</feature>
<dbReference type="Proteomes" id="UP001652583">
    <property type="component" value="Chromosome E4"/>
</dbReference>
<feature type="compositionally biased region" description="Polar residues" evidence="1">
    <location>
        <begin position="77"/>
        <end position="87"/>
    </location>
</feature>
<gene>
    <name evidence="3" type="primary">LOC106981544</name>
</gene>
<feature type="compositionally biased region" description="Basic residues" evidence="1">
    <location>
        <begin position="1"/>
        <end position="19"/>
    </location>
</feature>